<feature type="compositionally biased region" description="Basic and acidic residues" evidence="1">
    <location>
        <begin position="26"/>
        <end position="39"/>
    </location>
</feature>
<dbReference type="CDD" id="cd21037">
    <property type="entry name" value="MLKL_NTD"/>
    <property type="match status" value="1"/>
</dbReference>
<feature type="region of interest" description="Disordered" evidence="1">
    <location>
        <begin position="294"/>
        <end position="355"/>
    </location>
</feature>
<dbReference type="Proteomes" id="UP001150238">
    <property type="component" value="Unassembled WGS sequence"/>
</dbReference>
<reference evidence="2" key="2">
    <citation type="journal article" date="2023" name="Proc. Natl. Acad. Sci. U.S.A.">
        <title>A global phylogenomic analysis of the shiitake genus Lentinula.</title>
        <authorList>
            <person name="Sierra-Patev S."/>
            <person name="Min B."/>
            <person name="Naranjo-Ortiz M."/>
            <person name="Looney B."/>
            <person name="Konkel Z."/>
            <person name="Slot J.C."/>
            <person name="Sakamoto Y."/>
            <person name="Steenwyk J.L."/>
            <person name="Rokas A."/>
            <person name="Carro J."/>
            <person name="Camarero S."/>
            <person name="Ferreira P."/>
            <person name="Molpeceres G."/>
            <person name="Ruiz-Duenas F.J."/>
            <person name="Serrano A."/>
            <person name="Henrissat B."/>
            <person name="Drula E."/>
            <person name="Hughes K.W."/>
            <person name="Mata J.L."/>
            <person name="Ishikawa N.K."/>
            <person name="Vargas-Isla R."/>
            <person name="Ushijima S."/>
            <person name="Smith C.A."/>
            <person name="Donoghue J."/>
            <person name="Ahrendt S."/>
            <person name="Andreopoulos W."/>
            <person name="He G."/>
            <person name="LaButti K."/>
            <person name="Lipzen A."/>
            <person name="Ng V."/>
            <person name="Riley R."/>
            <person name="Sandor L."/>
            <person name="Barry K."/>
            <person name="Martinez A.T."/>
            <person name="Xiao Y."/>
            <person name="Gibbons J.G."/>
            <person name="Terashima K."/>
            <person name="Grigoriev I.V."/>
            <person name="Hibbett D."/>
        </authorList>
    </citation>
    <scope>NUCLEOTIDE SEQUENCE</scope>
    <source>
        <strain evidence="2">Sp2 HRB7682 ss15</strain>
    </source>
</reference>
<dbReference type="Gene3D" id="1.20.930.20">
    <property type="entry name" value="Adaptor protein Cbl, N-terminal domain"/>
    <property type="match status" value="1"/>
</dbReference>
<protein>
    <submittedName>
        <fullName evidence="2">Uncharacterized protein</fullName>
    </submittedName>
</protein>
<accession>A0A9W9AIS5</accession>
<evidence type="ECO:0000313" key="3">
    <source>
        <dbReference type="Proteomes" id="UP001150238"/>
    </source>
</evidence>
<reference evidence="2" key="1">
    <citation type="submission" date="2022-08" db="EMBL/GenBank/DDBJ databases">
        <authorList>
            <consortium name="DOE Joint Genome Institute"/>
            <person name="Min B."/>
            <person name="Riley R."/>
            <person name="Sierra-Patev S."/>
            <person name="Naranjo-Ortiz M."/>
            <person name="Looney B."/>
            <person name="Konkel Z."/>
            <person name="Slot J.C."/>
            <person name="Sakamoto Y."/>
            <person name="Steenwyk J.L."/>
            <person name="Rokas A."/>
            <person name="Carro J."/>
            <person name="Camarero S."/>
            <person name="Ferreira P."/>
            <person name="Molpeceres G."/>
            <person name="Ruiz-Duenas F.J."/>
            <person name="Serrano A."/>
            <person name="Henrissat B."/>
            <person name="Drula E."/>
            <person name="Hughes K.W."/>
            <person name="Mata J.L."/>
            <person name="Ishikawa N.K."/>
            <person name="Vargas-Isla R."/>
            <person name="Ushijima S."/>
            <person name="Smith C.A."/>
            <person name="Ahrendt S."/>
            <person name="Andreopoulos W."/>
            <person name="He G."/>
            <person name="Labutti K."/>
            <person name="Lipzen A."/>
            <person name="Ng V."/>
            <person name="Sandor L."/>
            <person name="Barry K."/>
            <person name="Martinez A.T."/>
            <person name="Xiao Y."/>
            <person name="Gibbons J.G."/>
            <person name="Terashima K."/>
            <person name="Hibbett D.S."/>
            <person name="Grigoriev I.V."/>
        </authorList>
    </citation>
    <scope>NUCLEOTIDE SEQUENCE</scope>
    <source>
        <strain evidence="2">Sp2 HRB7682 ss15</strain>
    </source>
</reference>
<comment type="caution">
    <text evidence="2">The sequence shown here is derived from an EMBL/GenBank/DDBJ whole genome shotgun (WGS) entry which is preliminary data.</text>
</comment>
<dbReference type="InterPro" id="IPR059179">
    <property type="entry name" value="MLKL-like_MCAfunc"/>
</dbReference>
<dbReference type="GO" id="GO:0007166">
    <property type="term" value="P:cell surface receptor signaling pathway"/>
    <property type="evidence" value="ECO:0007669"/>
    <property type="project" value="InterPro"/>
</dbReference>
<feature type="compositionally biased region" description="Low complexity" evidence="1">
    <location>
        <begin position="324"/>
        <end position="337"/>
    </location>
</feature>
<name>A0A9W9AIS5_9AGAR</name>
<sequence>MEAISSEIAENSEEAPPQVEKEIDEEQAKNVEKKSESGRKRMSWKPTTRLLDPDSDHASKKPLSPSKKIIQTRTSSSLSSVVLDASGLALGALATAAQYAPTPYLGTLASISLSILNAIQGAKDNKDSLKQLASTITSLSNTVVVTYHRLHPPLHTENSVSDAESKLFSSDPMLNQQVEDLLSTLREIEDIVQRQVSRTLIRRVISSRSDSNIIQDYKDHLNQALEAFTLQSNIVLRETLLRVEFKQEELLHSQESVRSTLESFHQDFLRSSASEGGPTQRDEEQVQNAVFTGLSPTEPVISMSSPIDETPVDSNVPLVDCPASSSSLPHSPTQTPQPQTPPFSPSPSISTPNDNPFKNVFSGSVQGNVTVNNFSGDHSVISNVDNSCRENFGNVYHTGSFFMKNSGSRGEMFGGSSYGRGADHWENYHRGADAGSSEVYSHSNHGDVGHPVRLGRERMQRWENRLVPRSVPVTFPQPSFPVLG</sequence>
<gene>
    <name evidence="2" type="ORF">C8J55DRAFT_510860</name>
</gene>
<feature type="region of interest" description="Disordered" evidence="1">
    <location>
        <begin position="1"/>
        <end position="70"/>
    </location>
</feature>
<dbReference type="EMBL" id="JANVFS010000013">
    <property type="protein sequence ID" value="KAJ4482878.1"/>
    <property type="molecule type" value="Genomic_DNA"/>
</dbReference>
<dbReference type="AlphaFoldDB" id="A0A9W9AIS5"/>
<dbReference type="InterPro" id="IPR036537">
    <property type="entry name" value="Adaptor_Cbl_N_dom_sf"/>
</dbReference>
<proteinExistence type="predicted"/>
<organism evidence="2 3">
    <name type="scientific">Lentinula lateritia</name>
    <dbReference type="NCBI Taxonomy" id="40482"/>
    <lineage>
        <taxon>Eukaryota</taxon>
        <taxon>Fungi</taxon>
        <taxon>Dikarya</taxon>
        <taxon>Basidiomycota</taxon>
        <taxon>Agaricomycotina</taxon>
        <taxon>Agaricomycetes</taxon>
        <taxon>Agaricomycetidae</taxon>
        <taxon>Agaricales</taxon>
        <taxon>Marasmiineae</taxon>
        <taxon>Omphalotaceae</taxon>
        <taxon>Lentinula</taxon>
    </lineage>
</organism>
<evidence type="ECO:0000313" key="2">
    <source>
        <dbReference type="EMBL" id="KAJ4482878.1"/>
    </source>
</evidence>
<evidence type="ECO:0000256" key="1">
    <source>
        <dbReference type="SAM" id="MobiDB-lite"/>
    </source>
</evidence>